<evidence type="ECO:0000313" key="3">
    <source>
        <dbReference type="Proteomes" id="UP000198348"/>
    </source>
</evidence>
<feature type="region of interest" description="Disordered" evidence="1">
    <location>
        <begin position="203"/>
        <end position="222"/>
    </location>
</feature>
<evidence type="ECO:0000313" key="2">
    <source>
        <dbReference type="EMBL" id="SNR83761.1"/>
    </source>
</evidence>
<dbReference type="AlphaFoldDB" id="A0A238ZL21"/>
<dbReference type="OrthoDB" id="4808431at2"/>
<dbReference type="Pfam" id="PF09485">
    <property type="entry name" value="CRISPR_Cse2"/>
    <property type="match status" value="1"/>
</dbReference>
<reference evidence="2 3" key="1">
    <citation type="submission" date="2017-06" db="EMBL/GenBank/DDBJ databases">
        <authorList>
            <person name="Kim H.J."/>
            <person name="Triplett B.A."/>
        </authorList>
    </citation>
    <scope>NUCLEOTIDE SEQUENCE [LARGE SCALE GENOMIC DNA]</scope>
    <source>
        <strain evidence="2 3">DSM 45207</strain>
    </source>
</reference>
<evidence type="ECO:0000256" key="1">
    <source>
        <dbReference type="SAM" id="MobiDB-lite"/>
    </source>
</evidence>
<dbReference type="EMBL" id="FZNW01000022">
    <property type="protein sequence ID" value="SNR83761.1"/>
    <property type="molecule type" value="Genomic_DNA"/>
</dbReference>
<name>A0A238ZL21_9PSEU</name>
<feature type="compositionally biased region" description="Low complexity" evidence="1">
    <location>
        <begin position="212"/>
        <end position="222"/>
    </location>
</feature>
<proteinExistence type="predicted"/>
<organism evidence="2 3">
    <name type="scientific">Haloechinothrix alba</name>
    <dbReference type="NCBI Taxonomy" id="664784"/>
    <lineage>
        <taxon>Bacteria</taxon>
        <taxon>Bacillati</taxon>
        <taxon>Actinomycetota</taxon>
        <taxon>Actinomycetes</taxon>
        <taxon>Pseudonocardiales</taxon>
        <taxon>Pseudonocardiaceae</taxon>
        <taxon>Haloechinothrix</taxon>
    </lineage>
</organism>
<dbReference type="RefSeq" id="WP_089303008.1">
    <property type="nucleotide sequence ID" value="NZ_FZNW01000022.1"/>
</dbReference>
<sequence length="222" mass="23883">MTNVTPAVGESPRRRERRLGPLGSALERRIEQLQSEYLQGAPAARADLARLRRGLGKPAGSVPEIWPLTVGLVPESLVGDDDEPSRAEQAAHATLTLFALHQQSASRPVHRAGYSFGRAVGHLARSDSASTEAVTRRFMAVATAESIDEVLTHVRGLITQIKAAELAMDYSRFAEDVSGLLTPGRQTDVRLAWGRDFYRTTGDSVAEDASDSDSANASTDSS</sequence>
<dbReference type="Gene3D" id="1.10.520.40">
    <property type="entry name" value="CRISPR-associated protein Cse2"/>
    <property type="match status" value="1"/>
</dbReference>
<keyword evidence="3" id="KW-1185">Reference proteome</keyword>
<dbReference type="CDD" id="cd09731">
    <property type="entry name" value="Cse2_I-E"/>
    <property type="match status" value="1"/>
</dbReference>
<feature type="region of interest" description="Disordered" evidence="1">
    <location>
        <begin position="1"/>
        <end position="23"/>
    </location>
</feature>
<dbReference type="InterPro" id="IPR038287">
    <property type="entry name" value="Cse2_sf"/>
</dbReference>
<protein>
    <submittedName>
        <fullName evidence="2">CRISPR-associated protein, Cse2 family</fullName>
    </submittedName>
</protein>
<dbReference type="NCBIfam" id="TIGR02548">
    <property type="entry name" value="casB_cse2"/>
    <property type="match status" value="1"/>
</dbReference>
<accession>A0A238ZL21</accession>
<dbReference type="InterPro" id="IPR013382">
    <property type="entry name" value="CRISPR-assoc_prot_Cse2"/>
</dbReference>
<gene>
    <name evidence="2" type="ORF">SAMN06265360_12220</name>
</gene>
<dbReference type="Proteomes" id="UP000198348">
    <property type="component" value="Unassembled WGS sequence"/>
</dbReference>